<comment type="caution">
    <text evidence="4">The sequence shown here is derived from an EMBL/GenBank/DDBJ whole genome shotgun (WGS) entry which is preliminary data.</text>
</comment>
<keyword evidence="1 2" id="KW-0103">Bromodomain</keyword>
<dbReference type="SUPFAM" id="SSF47370">
    <property type="entry name" value="Bromodomain"/>
    <property type="match status" value="2"/>
</dbReference>
<dbReference type="PANTHER" id="PTHR22880:SF225">
    <property type="entry name" value="BROMODOMAIN-CONTAINING PROTEIN BET-1-RELATED"/>
    <property type="match status" value="1"/>
</dbReference>
<dbReference type="GO" id="GO:0005634">
    <property type="term" value="C:nucleus"/>
    <property type="evidence" value="ECO:0007669"/>
    <property type="project" value="TreeGrafter"/>
</dbReference>
<dbReference type="InterPro" id="IPR018359">
    <property type="entry name" value="Bromodomain_CS"/>
</dbReference>
<accession>A0AAD9DGJ5</accession>
<dbReference type="InterPro" id="IPR001487">
    <property type="entry name" value="Bromodomain"/>
</dbReference>
<evidence type="ECO:0000313" key="4">
    <source>
        <dbReference type="EMBL" id="KAK1745259.1"/>
    </source>
</evidence>
<keyword evidence="5" id="KW-1185">Reference proteome</keyword>
<dbReference type="GO" id="GO:0000785">
    <property type="term" value="C:chromatin"/>
    <property type="evidence" value="ECO:0007669"/>
    <property type="project" value="TreeGrafter"/>
</dbReference>
<evidence type="ECO:0000313" key="5">
    <source>
        <dbReference type="Proteomes" id="UP001224775"/>
    </source>
</evidence>
<dbReference type="AlphaFoldDB" id="A0AAD9DGJ5"/>
<gene>
    <name evidence="4" type="ORF">QTG54_004550</name>
</gene>
<dbReference type="EMBL" id="JATAAI010000006">
    <property type="protein sequence ID" value="KAK1745259.1"/>
    <property type="molecule type" value="Genomic_DNA"/>
</dbReference>
<dbReference type="Proteomes" id="UP001224775">
    <property type="component" value="Unassembled WGS sequence"/>
</dbReference>
<evidence type="ECO:0000259" key="3">
    <source>
        <dbReference type="PROSITE" id="PS50014"/>
    </source>
</evidence>
<dbReference type="PROSITE" id="PS50014">
    <property type="entry name" value="BROMODOMAIN_2"/>
    <property type="match status" value="2"/>
</dbReference>
<organism evidence="4 5">
    <name type="scientific">Skeletonema marinoi</name>
    <dbReference type="NCBI Taxonomy" id="267567"/>
    <lineage>
        <taxon>Eukaryota</taxon>
        <taxon>Sar</taxon>
        <taxon>Stramenopiles</taxon>
        <taxon>Ochrophyta</taxon>
        <taxon>Bacillariophyta</taxon>
        <taxon>Coscinodiscophyceae</taxon>
        <taxon>Thalassiosirophycidae</taxon>
        <taxon>Thalassiosirales</taxon>
        <taxon>Skeletonemataceae</taxon>
        <taxon>Skeletonema</taxon>
        <taxon>Skeletonema marinoi-dohrnii complex</taxon>
    </lineage>
</organism>
<dbReference type="GO" id="GO:0006338">
    <property type="term" value="P:chromatin remodeling"/>
    <property type="evidence" value="ECO:0007669"/>
    <property type="project" value="TreeGrafter"/>
</dbReference>
<dbReference type="PRINTS" id="PR00503">
    <property type="entry name" value="BROMODOMAIN"/>
</dbReference>
<reference evidence="4" key="1">
    <citation type="submission" date="2023-06" db="EMBL/GenBank/DDBJ databases">
        <title>Survivors Of The Sea: Transcriptome response of Skeletonema marinoi to long-term dormancy.</title>
        <authorList>
            <person name="Pinder M.I.M."/>
            <person name="Kourtchenko O."/>
            <person name="Robertson E.K."/>
            <person name="Larsson T."/>
            <person name="Maumus F."/>
            <person name="Osuna-Cruz C.M."/>
            <person name="Vancaester E."/>
            <person name="Stenow R."/>
            <person name="Vandepoele K."/>
            <person name="Ploug H."/>
            <person name="Bruchert V."/>
            <person name="Godhe A."/>
            <person name="Topel M."/>
        </authorList>
    </citation>
    <scope>NUCLEOTIDE SEQUENCE</scope>
    <source>
        <strain evidence="4">R05AC</strain>
    </source>
</reference>
<dbReference type="Gene3D" id="1.20.920.10">
    <property type="entry name" value="Bromodomain-like"/>
    <property type="match status" value="2"/>
</dbReference>
<dbReference type="PROSITE" id="PS00633">
    <property type="entry name" value="BROMODOMAIN_1"/>
    <property type="match status" value="1"/>
</dbReference>
<evidence type="ECO:0000256" key="1">
    <source>
        <dbReference type="ARBA" id="ARBA00023117"/>
    </source>
</evidence>
<name>A0AAD9DGJ5_9STRA</name>
<feature type="domain" description="Bromo" evidence="3">
    <location>
        <begin position="144"/>
        <end position="210"/>
    </location>
</feature>
<dbReference type="InterPro" id="IPR036427">
    <property type="entry name" value="Bromodomain-like_sf"/>
</dbReference>
<evidence type="ECO:0000256" key="2">
    <source>
        <dbReference type="PROSITE-ProRule" id="PRU00035"/>
    </source>
</evidence>
<protein>
    <submittedName>
        <fullName evidence="4">Bromodomain-containing protein</fullName>
    </submittedName>
</protein>
<proteinExistence type="predicted"/>
<dbReference type="Pfam" id="PF00439">
    <property type="entry name" value="Bromodomain"/>
    <property type="match status" value="2"/>
</dbReference>
<dbReference type="InterPro" id="IPR050935">
    <property type="entry name" value="Bromo_chromatin_reader"/>
</dbReference>
<dbReference type="CDD" id="cd04369">
    <property type="entry name" value="Bromodomain"/>
    <property type="match status" value="2"/>
</dbReference>
<feature type="domain" description="Bromo" evidence="3">
    <location>
        <begin position="19"/>
        <end position="90"/>
    </location>
</feature>
<dbReference type="SMART" id="SM00297">
    <property type="entry name" value="BROMO"/>
    <property type="match status" value="2"/>
</dbReference>
<dbReference type="PANTHER" id="PTHR22880">
    <property type="entry name" value="FALZ-RELATED BROMODOMAIN-CONTAINING PROTEINS"/>
    <property type="match status" value="1"/>
</dbReference>
<dbReference type="GO" id="GO:0006355">
    <property type="term" value="P:regulation of DNA-templated transcription"/>
    <property type="evidence" value="ECO:0007669"/>
    <property type="project" value="TreeGrafter"/>
</dbReference>
<sequence length="340" mass="39314">MNATRRAQCYKIVSSFKRRQPSNSKWFLKPISDPMIVKDYKEKISNPVDLGAITSKLDKNQYSTVAEFVLDLRRICSNCLQYNTTIDDSFRPIATDCLTTMEQLCKFFIGKNESPKIVYPRLVYCWEECLKVIDALLKIKNPDDGYQTAHFFLQPVSFFCGGQWPHGYLERVQKPMDYGTIVQNLITGVYDSAEKFAADCRLVTSNCRLFYEGTEDGPVFMEKVNRLEQGMAKQLAQLSSYDKSDKGAKAREKFRTKMLTIKKPEQAFLKDILRDLRATTYTDKSAKITEKATLHFENPVDTSMFTDYQSLLTHRWTWRLLSARLVAMLMQPPKTLSMTY</sequence>